<dbReference type="InterPro" id="IPR050490">
    <property type="entry name" value="Bact_solute-bd_prot1"/>
</dbReference>
<reference evidence="3 4" key="1">
    <citation type="submission" date="2015-09" db="EMBL/GenBank/DDBJ databases">
        <authorList>
            <consortium name="Pathogen Informatics"/>
        </authorList>
    </citation>
    <scope>NUCLEOTIDE SEQUENCE [LARGE SCALE GENOMIC DNA]</scope>
    <source>
        <strain evidence="3 4">2789STDY5608850</strain>
    </source>
</reference>
<protein>
    <submittedName>
        <fullName evidence="3">ABC transporter substrate-binding protein</fullName>
    </submittedName>
</protein>
<dbReference type="AlphaFoldDB" id="A0A174FBZ6"/>
<organism evidence="3 4">
    <name type="scientific">Hungatella hathewayi</name>
    <dbReference type="NCBI Taxonomy" id="154046"/>
    <lineage>
        <taxon>Bacteria</taxon>
        <taxon>Bacillati</taxon>
        <taxon>Bacillota</taxon>
        <taxon>Clostridia</taxon>
        <taxon>Lachnospirales</taxon>
        <taxon>Lachnospiraceae</taxon>
        <taxon>Hungatella</taxon>
    </lineage>
</organism>
<feature type="region of interest" description="Disordered" evidence="1">
    <location>
        <begin position="27"/>
        <end position="58"/>
    </location>
</feature>
<feature type="chain" id="PRO_5039265579" evidence="2">
    <location>
        <begin position="20"/>
        <end position="506"/>
    </location>
</feature>
<dbReference type="Gene3D" id="3.40.190.10">
    <property type="entry name" value="Periplasmic binding protein-like II"/>
    <property type="match status" value="1"/>
</dbReference>
<name>A0A174FBZ6_9FIRM</name>
<dbReference type="Proteomes" id="UP000095651">
    <property type="component" value="Unassembled WGS sequence"/>
</dbReference>
<dbReference type="RefSeq" id="WP_055656182.1">
    <property type="nucleotide sequence ID" value="NZ_CABIXC010000007.1"/>
</dbReference>
<dbReference type="PANTHER" id="PTHR43649">
    <property type="entry name" value="ARABINOSE-BINDING PROTEIN-RELATED"/>
    <property type="match status" value="1"/>
</dbReference>
<proteinExistence type="predicted"/>
<feature type="compositionally biased region" description="Polar residues" evidence="1">
    <location>
        <begin position="28"/>
        <end position="39"/>
    </location>
</feature>
<dbReference type="PANTHER" id="PTHR43649:SF12">
    <property type="entry name" value="DIACETYLCHITOBIOSE BINDING PROTEIN DASA"/>
    <property type="match status" value="1"/>
</dbReference>
<evidence type="ECO:0000313" key="3">
    <source>
        <dbReference type="EMBL" id="CUO47087.1"/>
    </source>
</evidence>
<dbReference type="Pfam" id="PF01547">
    <property type="entry name" value="SBP_bac_1"/>
    <property type="match status" value="1"/>
</dbReference>
<dbReference type="InterPro" id="IPR006059">
    <property type="entry name" value="SBP"/>
</dbReference>
<sequence>MKLKKMGALSLALAMTVTAMTGCAMPSTGGSDTTAAPTQEKTEASSKDSSSDTTAAESDEKITLRIVDWSDSSLARREEFNKKYMEDHPNITIEYTMLTIDQFKNTIVTMIKSGDGPDLFPIPTGMTLSTALKEEWYQPLNDYVTEEFLNTLDPSVFEEGVTMKGEELYTIPENMPVVNCLFFYNKDVLDNAGVTKVPETYSEFAEACKKITETGNGEVFGLIEGGKQLNRLDILARSLAAVGGGKVAPNAKVLTVDGKAPYDSEAMNEAMALMEQLVSDGSIHPDTVNISAPEAREMFAQGQAGFLCQGMWCIPPWAQSYPDLNYGVMGVPVPDSGAKGGVQQVESAPWMGLYKQSKHPKEAAEYLMALFDEDYGYQSGCVSDGNYVSIVPSVNEKYMTNEVMKQYYEIASEIAKVVPAATTRDEKAYDFYAEVKDVQPSLGAILQGVLSQSITDYSSELKKLSEASTVEWQRASEAVGLDYATFDFPNWDPLKDYTEADYAALK</sequence>
<feature type="compositionally biased region" description="Basic and acidic residues" evidence="1">
    <location>
        <begin position="40"/>
        <end position="50"/>
    </location>
</feature>
<accession>A0A174FBZ6</accession>
<evidence type="ECO:0000256" key="2">
    <source>
        <dbReference type="SAM" id="SignalP"/>
    </source>
</evidence>
<keyword evidence="2" id="KW-0732">Signal</keyword>
<evidence type="ECO:0000313" key="4">
    <source>
        <dbReference type="Proteomes" id="UP000095651"/>
    </source>
</evidence>
<feature type="signal peptide" evidence="2">
    <location>
        <begin position="1"/>
        <end position="19"/>
    </location>
</feature>
<evidence type="ECO:0000256" key="1">
    <source>
        <dbReference type="SAM" id="MobiDB-lite"/>
    </source>
</evidence>
<dbReference type="SUPFAM" id="SSF53850">
    <property type="entry name" value="Periplasmic binding protein-like II"/>
    <property type="match status" value="1"/>
</dbReference>
<dbReference type="PROSITE" id="PS51257">
    <property type="entry name" value="PROKAR_LIPOPROTEIN"/>
    <property type="match status" value="1"/>
</dbReference>
<dbReference type="EMBL" id="CYZE01000007">
    <property type="protein sequence ID" value="CUO47087.1"/>
    <property type="molecule type" value="Genomic_DNA"/>
</dbReference>
<gene>
    <name evidence="3" type="primary">cycB_6</name>
    <name evidence="3" type="ORF">ERS852407_02907</name>
</gene>